<feature type="transmembrane region" description="Helical" evidence="6">
    <location>
        <begin position="64"/>
        <end position="81"/>
    </location>
</feature>
<dbReference type="InterPro" id="IPR010432">
    <property type="entry name" value="RDD"/>
</dbReference>
<evidence type="ECO:0000256" key="3">
    <source>
        <dbReference type="ARBA" id="ARBA00022692"/>
    </source>
</evidence>
<evidence type="ECO:0000313" key="8">
    <source>
        <dbReference type="EMBL" id="MBL1115342.1"/>
    </source>
</evidence>
<evidence type="ECO:0000256" key="6">
    <source>
        <dbReference type="SAM" id="Phobius"/>
    </source>
</evidence>
<protein>
    <submittedName>
        <fullName evidence="8">RDD family protein</fullName>
    </submittedName>
</protein>
<dbReference type="EMBL" id="JAERRG010000009">
    <property type="protein sequence ID" value="MBL1115342.1"/>
    <property type="molecule type" value="Genomic_DNA"/>
</dbReference>
<organism evidence="8 9">
    <name type="scientific">Streptomyces endocoffeicus</name>
    <dbReference type="NCBI Taxonomy" id="2898945"/>
    <lineage>
        <taxon>Bacteria</taxon>
        <taxon>Bacillati</taxon>
        <taxon>Actinomycetota</taxon>
        <taxon>Actinomycetes</taxon>
        <taxon>Kitasatosporales</taxon>
        <taxon>Streptomycetaceae</taxon>
        <taxon>Streptomyces</taxon>
    </lineage>
</organism>
<evidence type="ECO:0000259" key="7">
    <source>
        <dbReference type="Pfam" id="PF06271"/>
    </source>
</evidence>
<keyword evidence="3 6" id="KW-0812">Transmembrane</keyword>
<keyword evidence="4 6" id="KW-1133">Transmembrane helix</keyword>
<reference evidence="8 9" key="1">
    <citation type="submission" date="2021-01" db="EMBL/GenBank/DDBJ databases">
        <title>WGS of actinomycetes isolated from Thailand.</title>
        <authorList>
            <person name="Thawai C."/>
        </authorList>
    </citation>
    <scope>NUCLEOTIDE SEQUENCE [LARGE SCALE GENOMIC DNA]</scope>
    <source>
        <strain evidence="8 9">CA3R110</strain>
    </source>
</reference>
<sequence length="156" mass="17369">MAPYDSLAYANIPPFPAGLADLGSRLGARVLDLIFWYVAYMATGGIWLSMWIDAGGGSTAQSLLVAWLLVSGTLYFPLCIWKFGQTLGKRICHVCIVHRESGQAIGFWRAVGREVFWLVASFIPVLGLLNMLWCCWDRPYRQCLHDKVADTVAVAR</sequence>
<dbReference type="Proteomes" id="UP000621510">
    <property type="component" value="Unassembled WGS sequence"/>
</dbReference>
<proteinExistence type="predicted"/>
<feature type="transmembrane region" description="Helical" evidence="6">
    <location>
        <begin position="34"/>
        <end position="52"/>
    </location>
</feature>
<evidence type="ECO:0000313" key="9">
    <source>
        <dbReference type="Proteomes" id="UP000621510"/>
    </source>
</evidence>
<comment type="caution">
    <text evidence="8">The sequence shown here is derived from an EMBL/GenBank/DDBJ whole genome shotgun (WGS) entry which is preliminary data.</text>
</comment>
<dbReference type="Pfam" id="PF06271">
    <property type="entry name" value="RDD"/>
    <property type="match status" value="1"/>
</dbReference>
<feature type="domain" description="RDD" evidence="7">
    <location>
        <begin position="20"/>
        <end position="149"/>
    </location>
</feature>
<evidence type="ECO:0000256" key="4">
    <source>
        <dbReference type="ARBA" id="ARBA00022989"/>
    </source>
</evidence>
<feature type="transmembrane region" description="Helical" evidence="6">
    <location>
        <begin position="115"/>
        <end position="133"/>
    </location>
</feature>
<name>A0ABS1PTU5_9ACTN</name>
<keyword evidence="2" id="KW-1003">Cell membrane</keyword>
<keyword evidence="5 6" id="KW-0472">Membrane</keyword>
<evidence type="ECO:0000256" key="2">
    <source>
        <dbReference type="ARBA" id="ARBA00022475"/>
    </source>
</evidence>
<evidence type="ECO:0000256" key="5">
    <source>
        <dbReference type="ARBA" id="ARBA00023136"/>
    </source>
</evidence>
<dbReference type="InterPro" id="IPR051791">
    <property type="entry name" value="Pra-immunoreactive"/>
</dbReference>
<evidence type="ECO:0000256" key="1">
    <source>
        <dbReference type="ARBA" id="ARBA00004651"/>
    </source>
</evidence>
<dbReference type="RefSeq" id="WP_201853134.1">
    <property type="nucleotide sequence ID" value="NZ_JAERRG010000009.1"/>
</dbReference>
<accession>A0ABS1PTU5</accession>
<comment type="subcellular location">
    <subcellularLocation>
        <location evidence="1">Cell membrane</location>
        <topology evidence="1">Multi-pass membrane protein</topology>
    </subcellularLocation>
</comment>
<keyword evidence="9" id="KW-1185">Reference proteome</keyword>
<gene>
    <name evidence="8" type="ORF">JK364_23515</name>
</gene>
<dbReference type="PANTHER" id="PTHR36115">
    <property type="entry name" value="PROLINE-RICH ANTIGEN HOMOLOG-RELATED"/>
    <property type="match status" value="1"/>
</dbReference>